<keyword evidence="15" id="KW-1185">Reference proteome</keyword>
<dbReference type="PROSITE" id="PS50075">
    <property type="entry name" value="CARRIER"/>
    <property type="match status" value="2"/>
</dbReference>
<feature type="domain" description="Ketosynthase family 3 (KS3)" evidence="12">
    <location>
        <begin position="2550"/>
        <end position="2980"/>
    </location>
</feature>
<feature type="region of interest" description="Disordered" evidence="10">
    <location>
        <begin position="1456"/>
        <end position="1495"/>
    </location>
</feature>
<dbReference type="PANTHER" id="PTHR43775">
    <property type="entry name" value="FATTY ACID SYNTHASE"/>
    <property type="match status" value="1"/>
</dbReference>
<feature type="domain" description="PKS/mFAS DH" evidence="13">
    <location>
        <begin position="633"/>
        <end position="916"/>
    </location>
</feature>
<evidence type="ECO:0000256" key="7">
    <source>
        <dbReference type="ARBA" id="ARBA00022737"/>
    </source>
</evidence>
<dbReference type="PROSITE" id="PS00012">
    <property type="entry name" value="PHOSPHOPANTETHEINE"/>
    <property type="match status" value="2"/>
</dbReference>
<protein>
    <submittedName>
        <fullName evidence="14">SDR family NAD(P)-dependent oxidoreductase</fullName>
    </submittedName>
</protein>
<evidence type="ECO:0000313" key="15">
    <source>
        <dbReference type="Proteomes" id="UP001626628"/>
    </source>
</evidence>
<dbReference type="InterPro" id="IPR032821">
    <property type="entry name" value="PKS_assoc"/>
</dbReference>
<comment type="subcellular location">
    <subcellularLocation>
        <location evidence="1">Cytoplasm</location>
    </subcellularLocation>
</comment>
<gene>
    <name evidence="14" type="ORF">WAB15_07690</name>
</gene>
<feature type="region of interest" description="Disordered" evidence="10">
    <location>
        <begin position="2521"/>
        <end position="2548"/>
    </location>
</feature>
<proteinExistence type="predicted"/>
<dbReference type="InterPro" id="IPR049900">
    <property type="entry name" value="PKS_mFAS_DH"/>
</dbReference>
<dbReference type="Pfam" id="PF00550">
    <property type="entry name" value="PP-binding"/>
    <property type="match status" value="2"/>
</dbReference>
<evidence type="ECO:0000256" key="1">
    <source>
        <dbReference type="ARBA" id="ARBA00004496"/>
    </source>
</evidence>
<name>A0ABZ2QLE6_9ACTN</name>
<keyword evidence="7" id="KW-0677">Repeat</keyword>
<dbReference type="InterPro" id="IPR049552">
    <property type="entry name" value="PKS_DH_N"/>
</dbReference>
<dbReference type="PANTHER" id="PTHR43775:SF37">
    <property type="entry name" value="SI:DKEY-61P9.11"/>
    <property type="match status" value="1"/>
</dbReference>
<feature type="active site" description="Proton acceptor; for dehydratase activity" evidence="9">
    <location>
        <position position="666"/>
    </location>
</feature>
<dbReference type="Pfam" id="PF14765">
    <property type="entry name" value="PS-DH"/>
    <property type="match status" value="1"/>
</dbReference>
<dbReference type="SUPFAM" id="SSF53901">
    <property type="entry name" value="Thiolase-like"/>
    <property type="match status" value="3"/>
</dbReference>
<dbReference type="InterPro" id="IPR042104">
    <property type="entry name" value="PKS_dehydratase_sf"/>
</dbReference>
<evidence type="ECO:0000256" key="9">
    <source>
        <dbReference type="PROSITE-ProRule" id="PRU01363"/>
    </source>
</evidence>
<accession>A0ABZ2QLE6</accession>
<keyword evidence="3" id="KW-0596">Phosphopantetheine</keyword>
<dbReference type="Proteomes" id="UP001626628">
    <property type="component" value="Chromosome"/>
</dbReference>
<feature type="region of interest" description="Disordered" evidence="10">
    <location>
        <begin position="3078"/>
        <end position="3097"/>
    </location>
</feature>
<dbReference type="InterPro" id="IPR006162">
    <property type="entry name" value="Ppantetheine_attach_site"/>
</dbReference>
<dbReference type="Pfam" id="PF08659">
    <property type="entry name" value="KR"/>
    <property type="match status" value="1"/>
</dbReference>
<feature type="domain" description="Carrier" evidence="11">
    <location>
        <begin position="1365"/>
        <end position="1441"/>
    </location>
</feature>
<dbReference type="Pfam" id="PF02801">
    <property type="entry name" value="Ketoacyl-synt_C"/>
    <property type="match status" value="3"/>
</dbReference>
<keyword evidence="4" id="KW-0963">Cytoplasm</keyword>
<dbReference type="PROSITE" id="PS52004">
    <property type="entry name" value="KS3_2"/>
    <property type="match status" value="3"/>
</dbReference>
<keyword evidence="5" id="KW-0597">Phosphoprotein</keyword>
<evidence type="ECO:0000256" key="2">
    <source>
        <dbReference type="ARBA" id="ARBA00004792"/>
    </source>
</evidence>
<dbReference type="InterPro" id="IPR036291">
    <property type="entry name" value="NAD(P)-bd_dom_sf"/>
</dbReference>
<keyword evidence="6" id="KW-0808">Transferase</keyword>
<dbReference type="InterPro" id="IPR020807">
    <property type="entry name" value="PKS_DH"/>
</dbReference>
<dbReference type="SMART" id="SM00823">
    <property type="entry name" value="PKS_PP"/>
    <property type="match status" value="2"/>
</dbReference>
<evidence type="ECO:0000256" key="5">
    <source>
        <dbReference type="ARBA" id="ARBA00022553"/>
    </source>
</evidence>
<reference evidence="14 15" key="1">
    <citation type="submission" date="2024-03" db="EMBL/GenBank/DDBJ databases">
        <title>The complete genome of Streptomyces sirii sp.nov.</title>
        <authorList>
            <person name="Zakalyukina Y.V."/>
            <person name="Belik A.R."/>
            <person name="Biryukov M.V."/>
            <person name="Baturina O.A."/>
            <person name="Kabilov M.R."/>
        </authorList>
    </citation>
    <scope>NUCLEOTIDE SEQUENCE [LARGE SCALE GENOMIC DNA]</scope>
    <source>
        <strain evidence="14 15">BP-8</strain>
    </source>
</reference>
<feature type="region of interest" description="Disordered" evidence="10">
    <location>
        <begin position="606"/>
        <end position="634"/>
    </location>
</feature>
<dbReference type="SMART" id="SM00822">
    <property type="entry name" value="PKS_KR"/>
    <property type="match status" value="1"/>
</dbReference>
<evidence type="ECO:0000256" key="3">
    <source>
        <dbReference type="ARBA" id="ARBA00022450"/>
    </source>
</evidence>
<dbReference type="Gene3D" id="1.10.1240.100">
    <property type="match status" value="3"/>
</dbReference>
<dbReference type="InterPro" id="IPR057326">
    <property type="entry name" value="KR_dom"/>
</dbReference>
<dbReference type="InterPro" id="IPR014031">
    <property type="entry name" value="Ketoacyl_synth_C"/>
</dbReference>
<evidence type="ECO:0000259" key="13">
    <source>
        <dbReference type="PROSITE" id="PS52019"/>
    </source>
</evidence>
<feature type="active site" description="Proton donor; for dehydratase activity" evidence="9">
    <location>
        <position position="828"/>
    </location>
</feature>
<dbReference type="InterPro" id="IPR016039">
    <property type="entry name" value="Thiolase-like"/>
</dbReference>
<feature type="region of interest" description="Disordered" evidence="10">
    <location>
        <begin position="2374"/>
        <end position="2404"/>
    </location>
</feature>
<dbReference type="SMART" id="SM00825">
    <property type="entry name" value="PKS_KS"/>
    <property type="match status" value="3"/>
</dbReference>
<keyword evidence="8" id="KW-0012">Acyltransferase</keyword>
<dbReference type="Gene3D" id="3.40.47.10">
    <property type="match status" value="3"/>
</dbReference>
<feature type="compositionally biased region" description="Basic and acidic residues" evidence="10">
    <location>
        <begin position="608"/>
        <end position="629"/>
    </location>
</feature>
<dbReference type="SMART" id="SM01294">
    <property type="entry name" value="PKS_PP_betabranch"/>
    <property type="match status" value="1"/>
</dbReference>
<dbReference type="InterPro" id="IPR054514">
    <property type="entry name" value="RhiE-like_linker"/>
</dbReference>
<dbReference type="EMBL" id="CP147982">
    <property type="protein sequence ID" value="WXK75864.1"/>
    <property type="molecule type" value="Genomic_DNA"/>
</dbReference>
<evidence type="ECO:0000256" key="4">
    <source>
        <dbReference type="ARBA" id="ARBA00022490"/>
    </source>
</evidence>
<dbReference type="Pfam" id="PF22336">
    <property type="entry name" value="RhiE-like_linker"/>
    <property type="match status" value="2"/>
</dbReference>
<dbReference type="Pfam" id="PF00109">
    <property type="entry name" value="ketoacyl-synt"/>
    <property type="match status" value="3"/>
</dbReference>
<dbReference type="InterPro" id="IPR036736">
    <property type="entry name" value="ACP-like_sf"/>
</dbReference>
<feature type="compositionally biased region" description="Low complexity" evidence="10">
    <location>
        <begin position="1468"/>
        <end position="1478"/>
    </location>
</feature>
<dbReference type="Gene3D" id="3.40.50.720">
    <property type="entry name" value="NAD(P)-binding Rossmann-like Domain"/>
    <property type="match status" value="1"/>
</dbReference>
<sequence length="3198" mass="339994">MNKENGVLADDRDIAVIGLSLRLPGSRTPEEFWSHLAAGRSLISEVPERRWRKEDHLGHPRREFNKTNSVWGGFVDDADCFDADFFQISPREAQSMDPQQRMALELSWHALEDAGYRADRVAGSATGVFMGVCHWDYAELIEREVEEIDAYYPTGAAYAIIANRVSHHFDLRGPSVVNDTACAGSLVAVQQAVSALQAGDCDLALAGGVNLTWSPRHFIAFAKAGMLSPDGLCRAFDADANGYVRGEGGGIVLLKRAADARRDGDAVHAVIKGIGSNHGGRTSSLTVTNPAAQAELIAGVYRKAGIAPETVGYVETHGPGTPVGDPIEVRGLKQAFADLAADRPEPAAAHRCGIGSVKTNIGHLEGAAGIAGMLKVILAMRHRKLPATVNFRKLNPLINLDGSPLYVLDRLTDWTAEGSVPLRAGVSSFGFGGTNAHALLEAADPVAATEDTGEQWLPVSAKDADRLRETCDRLARWVRTRIEQGDAPSLTDVARTLREGRVPLRERVVFRASGVEEWAAQLESVAAGQEPPADCPRGRAGAEAPEGLDADDLTALAERWLEQERWDKFAAAWAQGLPVDWAQWPERGRRMHLPGYAFARTPHWFQPTRDDTARGPERGATDTGPERGATDLAPVAPAPLGEGQAHGGSWTFPLHFDAGQGFVRDHLVNGARIVPGVLALELVTAAAGRAAVAGTRAELAPRIRNAVWIRPLLVGDAGLFPQLRLTPAADGYDYAITDGDGTPYTSGRVEYGEAVEEVRTDPDALRERFPRRVDVAEGYAALRSSGIEHGHALRGLHALHRGPDGVLAELRLPAGTPDGMALQPAILDSALLAALALGPVDGGWRRPAAPAVPFALDRLTVHAATTATMWAWLRPAGGGKAAGTTGADIDLYDADGRLCVRLSGYTSRELPAAKPAAPEGELLEVTGVWEEAPAPDPAAGQAAPAGPVTVLNAALDGDLAAASAARLGMDVRQLPVATDPAATDAAAMKAAFEACYPQVRQLLGQGRQVLVVAPGAPDSPVYAPLAALLKTAEQENPSFRGRLVLLDACDPRDADRFERVVRAEAGAGDDAEVAYDAQDRRVRHRFVELPPGEAGGTLLRDGGVYWITGGAGGLGLLLAERLCERHRATVVVSGRSADSPDVLALRARLARGEVAYRRTDVTDPDAVRDTVADIRALHGRLDGVFHAAGVLDDGYLANKPLAGTAAVLAPKVDGATYIDDATRADGLDFLVLFGSVAGAFGNAAQGDYAAANAFLDAFAARRQAAGRATRSVDWPLWADGGMRVDDASLAYLRKRTGTVPLPSGTGLDALERALHPAAPVRRVVLFGERAKLRGYAGLDRAAKPEPGTSAAVRGAAPPAALDEVELLTRTQDLLRNLFAEVTLQDPEDILAEEKLETYGIDSISIVELTSRLEDTFGSLPKTLFFEYVDLRGAAGYFVAEHRERLLELFAPEASASEAPAVEEPPAPAAEVPAAEQPRAPAPAAGPAPVVRPADPDRHDIAVIGMAGRYPGADTLEEFWELLSEGRHSFEPVPESRWRHSDIYFDERDVDGKTVVKTGTFLRDVEAFDPRYFNISQRDAELLSPEVRLFLQAGVTALEDAGYSRETLRRRYDGDVGVLVGSMNNSYSLYGFQNMLMRGTATSGSELGVMANMLSYHYGFTGPSAFLDTMCSSASACVHQAVRMLRGDECRVAVVGGINLMLHPYDLIATSQAHFTTKSADVVRSYGLGADGTILGEGVGTLVLKPLADAVADGDHVYGVIKGSGMTNAGVRNGFTVPSPQQQARAIEKALDDAGVDARTISYLEGHGSATSLGDPIEIKGAALAFGRHTPDLGFCALGSVKSNVAHLLSGSGMAGLTKVLLQLKHRTLAPSLHAETLSSAIDFDNTPFVVQRRRDPWRRPVVGGEEVPRRAGVTSIGAGGINVHLVVEEYDGRVAAAPDSGRPRLLVFSAMTPKALRTVLRDMHAHVRRTAPGLDAFAYTLQTGKNELPCRLAFVADDLADAEARLAELSAVDLTAQSPVVPAGVHFTASTLRRRRTADAATVEQALRDGGQAELARHWADGASVDWDRLWPVGGRPAKASLPAYPFDKVRCWYPEDDDAPSVLRPLAFTRRAHPWVGTNASDLNGVRYRLRLRGDELLDYVYTVGRKRRYATVALLDAGLAFARLAGLAGPLRLRRARWAALPSPADAPEAFTWRLGASDDGGHRVELWDADEATLHFAADVVPSAPAEDASMPQVLTAPETLDRDGLYAALGGAGLDARPYARSVEGVTELDGHRLLVRVAEPAMCQDPHKRQVQLPAWALAGLVQGVAHAWGRADAEVVRVGSVQGEQWERTRAIVLARTSEAVFHVAFLDADGRVLGRIEDAEFTVGGLEPTLPGEAERAPVALPPTSRPALPMPSGAGERWPVAVRPEPERPEPERPVTAAAVGEAPAALIVALREAVADLLKFDLAEIDLDTHFHAYGFESIALAKLASELNDILGTDLTPAVFFECPDIRSLAEHLLDRHGPELTLPAVADAPAPVAATGSSPEASPQPLPATDPLPASAPDDDAVAIVGAAGRFPGADDLDAFWQRLRAGEDLVSDYPGDRFDGPYADVVARADFPKYAGLIEDVDRFDADFFHLSRLEAELMDPQHRLALQTVWAALENGGYAPARLPASTGVYFGVSGGDYHHLLNASGVAPDGFTATGNAHSMLANRISYVLDVNGPSEPVDTACSSSLVALHRAVESIRSGRCEMAVAGGVNLLLSVDTFAATQMAGMLSPDGRCKTFAAGADGYVRAEGVAAVLLKPLARALRDGDAVWGVVRGSAENHGGRAGSLTAPNGRAQTALIQDAMRGIDPDGIGYVEAHGTGTGLGDPVEVNALDSAYRALRTAEGRPPHPDRPCALGSVKSNIGHAESAAGLAGVLKVLLAMRHRELPASLHCDRLNPQLPFDGGGFEVVRELRRWEPRTDATGRPQPLRAGVSSFGFGGANAHVVLEAPPAASAPVAPARPAASQAIVLSARDDGRLRAAAGRLRDFLDRARRDGHAPELADLAFTLQVGREAMEARLGFVAGSIDEVLGTLDRFLAGGEPAGWHTGGLRRSRGAGVRREPEQSPEVTRALHDGRLDHVTALWCDGAPVDWQAGHRAGERRTVRLPGYPFARDRYWVPADGPAPVPPPAAPAPAPAAEPAFETDARAALLDAVLDGRVDPDALSRI</sequence>
<feature type="region of interest" description="C-terminal hotdog fold" evidence="9">
    <location>
        <begin position="770"/>
        <end position="916"/>
    </location>
</feature>
<dbReference type="Gene3D" id="1.10.1200.10">
    <property type="entry name" value="ACP-like"/>
    <property type="match status" value="2"/>
</dbReference>
<dbReference type="Pfam" id="PF16197">
    <property type="entry name" value="KAsynt_C_assoc"/>
    <property type="match status" value="1"/>
</dbReference>
<evidence type="ECO:0000256" key="8">
    <source>
        <dbReference type="ARBA" id="ARBA00023315"/>
    </source>
</evidence>
<dbReference type="SUPFAM" id="SSF51735">
    <property type="entry name" value="NAD(P)-binding Rossmann-fold domains"/>
    <property type="match status" value="1"/>
</dbReference>
<evidence type="ECO:0000256" key="6">
    <source>
        <dbReference type="ARBA" id="ARBA00022679"/>
    </source>
</evidence>
<dbReference type="InterPro" id="IPR020806">
    <property type="entry name" value="PKS_PP-bd"/>
</dbReference>
<organism evidence="14 15">
    <name type="scientific">Streptomyces sirii</name>
    <dbReference type="NCBI Taxonomy" id="3127701"/>
    <lineage>
        <taxon>Bacteria</taxon>
        <taxon>Bacillati</taxon>
        <taxon>Actinomycetota</taxon>
        <taxon>Actinomycetes</taxon>
        <taxon>Kitasatosporales</taxon>
        <taxon>Streptomycetaceae</taxon>
        <taxon>Streptomyces</taxon>
    </lineage>
</organism>
<dbReference type="PROSITE" id="PS52019">
    <property type="entry name" value="PKS_MFAS_DH"/>
    <property type="match status" value="1"/>
</dbReference>
<evidence type="ECO:0000259" key="11">
    <source>
        <dbReference type="PROSITE" id="PS50075"/>
    </source>
</evidence>
<dbReference type="Pfam" id="PF21089">
    <property type="entry name" value="PKS_DH_N"/>
    <property type="match status" value="1"/>
</dbReference>
<feature type="domain" description="Carrier" evidence="11">
    <location>
        <begin position="2430"/>
        <end position="2507"/>
    </location>
</feature>
<dbReference type="InterPro" id="IPR020841">
    <property type="entry name" value="PKS_Beta-ketoAc_synthase_dom"/>
</dbReference>
<feature type="domain" description="Ketosynthase family 3 (KS3)" evidence="12">
    <location>
        <begin position="1497"/>
        <end position="1929"/>
    </location>
</feature>
<dbReference type="InterPro" id="IPR013968">
    <property type="entry name" value="PKS_KR"/>
</dbReference>
<feature type="region of interest" description="N-terminal hotdog fold" evidence="9">
    <location>
        <begin position="633"/>
        <end position="756"/>
    </location>
</feature>
<evidence type="ECO:0000313" key="14">
    <source>
        <dbReference type="EMBL" id="WXK75864.1"/>
    </source>
</evidence>
<comment type="pathway">
    <text evidence="2">Antibiotic biosynthesis.</text>
</comment>
<dbReference type="CDD" id="cd00833">
    <property type="entry name" value="PKS"/>
    <property type="match status" value="3"/>
</dbReference>
<dbReference type="Gene3D" id="3.10.129.110">
    <property type="entry name" value="Polyketide synthase dehydratase"/>
    <property type="match status" value="2"/>
</dbReference>
<dbReference type="InterPro" id="IPR018201">
    <property type="entry name" value="Ketoacyl_synth_AS"/>
</dbReference>
<dbReference type="RefSeq" id="WP_407285773.1">
    <property type="nucleotide sequence ID" value="NZ_CP147982.1"/>
</dbReference>
<feature type="domain" description="Ketosynthase family 3 (KS3)" evidence="12">
    <location>
        <begin position="11"/>
        <end position="442"/>
    </location>
</feature>
<dbReference type="SUPFAM" id="SSF47336">
    <property type="entry name" value="ACP-like"/>
    <property type="match status" value="2"/>
</dbReference>
<dbReference type="PROSITE" id="PS00606">
    <property type="entry name" value="KS3_1"/>
    <property type="match status" value="1"/>
</dbReference>
<dbReference type="InterPro" id="IPR050091">
    <property type="entry name" value="PKS_NRPS_Biosynth_Enz"/>
</dbReference>
<feature type="region of interest" description="Disordered" evidence="10">
    <location>
        <begin position="525"/>
        <end position="545"/>
    </location>
</feature>
<dbReference type="InterPro" id="IPR009081">
    <property type="entry name" value="PP-bd_ACP"/>
</dbReference>
<evidence type="ECO:0000256" key="10">
    <source>
        <dbReference type="SAM" id="MobiDB-lite"/>
    </source>
</evidence>
<dbReference type="InterPro" id="IPR014030">
    <property type="entry name" value="Ketoacyl_synth_N"/>
</dbReference>
<dbReference type="CDD" id="cd08953">
    <property type="entry name" value="KR_2_SDR_x"/>
    <property type="match status" value="1"/>
</dbReference>
<dbReference type="SMART" id="SM00826">
    <property type="entry name" value="PKS_DH"/>
    <property type="match status" value="1"/>
</dbReference>
<dbReference type="InterPro" id="IPR049551">
    <property type="entry name" value="PKS_DH_C"/>
</dbReference>
<evidence type="ECO:0000259" key="12">
    <source>
        <dbReference type="PROSITE" id="PS52004"/>
    </source>
</evidence>